<organism evidence="1 2">
    <name type="scientific">Clostridium perfringens</name>
    <dbReference type="NCBI Taxonomy" id="1502"/>
    <lineage>
        <taxon>Bacteria</taxon>
        <taxon>Bacillati</taxon>
        <taxon>Bacillota</taxon>
        <taxon>Clostridia</taxon>
        <taxon>Eubacteriales</taxon>
        <taxon>Clostridiaceae</taxon>
        <taxon>Clostridium</taxon>
    </lineage>
</organism>
<accession>A0A140GRX1</accession>
<keyword evidence="1" id="KW-0614">Plasmid</keyword>
<protein>
    <submittedName>
        <fullName evidence="1">Uncharacterized protein</fullName>
    </submittedName>
</protein>
<dbReference type="RefSeq" id="WP_061429865.1">
    <property type="nucleotide sequence ID" value="NZ_CATNZX010000014.1"/>
</dbReference>
<dbReference type="AlphaFoldDB" id="A0A140GRX1"/>
<sequence>MEDFLEFFESVKNRFSLSLSVYYSSICSWCIQIKHNDLSVVYVEDCDMQYSFAKAQVLLKDWLSDKFGGY</sequence>
<name>A0A140GRX1_CLOPF</name>
<reference evidence="1 2" key="1">
    <citation type="journal article" date="2016" name="PLoS ONE">
        <title>Plasmid Characterization and Chromosome Analysis of Two netF+ Clostridium perfringens Isolates Associated with Foal and Canine Necrotizing Enteritis.</title>
        <authorList>
            <person name="Mehdizadeh Gohari I."/>
            <person name="Kropinski A.M."/>
            <person name="Weese S.J."/>
            <person name="Parreira V.R."/>
            <person name="Whitehead A.E."/>
            <person name="Boerlin P."/>
            <person name="Prescott J.F."/>
        </authorList>
    </citation>
    <scope>NUCLEOTIDE SEQUENCE [LARGE SCALE GENOMIC DNA]</scope>
    <source>
        <strain evidence="1 2">JP838</strain>
        <plasmid evidence="2">Plasmid pJFP838A</plasmid>
    </source>
</reference>
<dbReference type="Proteomes" id="UP000070260">
    <property type="component" value="Plasmid pJFP838A"/>
</dbReference>
<evidence type="ECO:0000313" key="2">
    <source>
        <dbReference type="Proteomes" id="UP000070260"/>
    </source>
</evidence>
<proteinExistence type="predicted"/>
<gene>
    <name evidence="1" type="ORF">JFP838_pA0364</name>
</gene>
<dbReference type="EMBL" id="CP013615">
    <property type="protein sequence ID" value="AMN31280.1"/>
    <property type="molecule type" value="Genomic_DNA"/>
</dbReference>
<evidence type="ECO:0000313" key="1">
    <source>
        <dbReference type="EMBL" id="AMN31280.1"/>
    </source>
</evidence>
<dbReference type="OrthoDB" id="2088009at2"/>
<dbReference type="PATRIC" id="fig|1502.177.peg.3574"/>
<geneLocation type="plasmid" evidence="1 2">
    <name>pJFP838A</name>
</geneLocation>